<dbReference type="RefSeq" id="WP_193952662.1">
    <property type="nucleotide sequence ID" value="NZ_JADEYS010000006.1"/>
</dbReference>
<protein>
    <submittedName>
        <fullName evidence="1">Uncharacterized protein</fullName>
    </submittedName>
</protein>
<sequence length="52" mass="5821">MSLRKAIDDKCKECIYCPLSKGTWRQQVADCASTQCPLYDVRPKSNAKKQGG</sequence>
<evidence type="ECO:0000313" key="2">
    <source>
        <dbReference type="Proteomes" id="UP000640333"/>
    </source>
</evidence>
<evidence type="ECO:0000313" key="1">
    <source>
        <dbReference type="EMBL" id="MBE9397110.1"/>
    </source>
</evidence>
<reference evidence="1" key="1">
    <citation type="submission" date="2020-10" db="EMBL/GenBank/DDBJ databases">
        <title>Bacterium isolated from coastal waters sediment.</title>
        <authorList>
            <person name="Chen R.-J."/>
            <person name="Lu D.-C."/>
            <person name="Zhu K.-L."/>
            <person name="Du Z.-J."/>
        </authorList>
    </citation>
    <scope>NUCLEOTIDE SEQUENCE</scope>
    <source>
        <strain evidence="1">N1Y112</strain>
    </source>
</reference>
<organism evidence="1 2">
    <name type="scientific">Pontibacterium sinense</name>
    <dbReference type="NCBI Taxonomy" id="2781979"/>
    <lineage>
        <taxon>Bacteria</taxon>
        <taxon>Pseudomonadati</taxon>
        <taxon>Pseudomonadota</taxon>
        <taxon>Gammaproteobacteria</taxon>
        <taxon>Oceanospirillales</taxon>
        <taxon>Oceanospirillaceae</taxon>
        <taxon>Pontibacterium</taxon>
    </lineage>
</organism>
<dbReference type="AlphaFoldDB" id="A0A8J7FTM9"/>
<gene>
    <name evidence="1" type="ORF">IOQ59_07525</name>
</gene>
<dbReference type="Proteomes" id="UP000640333">
    <property type="component" value="Unassembled WGS sequence"/>
</dbReference>
<name>A0A8J7FTM9_9GAMM</name>
<keyword evidence="2" id="KW-1185">Reference proteome</keyword>
<comment type="caution">
    <text evidence="1">The sequence shown here is derived from an EMBL/GenBank/DDBJ whole genome shotgun (WGS) entry which is preliminary data.</text>
</comment>
<accession>A0A8J7FTM9</accession>
<dbReference type="EMBL" id="JADEYS010000006">
    <property type="protein sequence ID" value="MBE9397110.1"/>
    <property type="molecule type" value="Genomic_DNA"/>
</dbReference>
<proteinExistence type="predicted"/>